<protein>
    <submittedName>
        <fullName evidence="1">Uncharacterized protein</fullName>
    </submittedName>
</protein>
<reference evidence="1 2" key="1">
    <citation type="journal article" date="2016" name="Nat. Commun.">
        <title>Thousands of microbial genomes shed light on interconnected biogeochemical processes in an aquifer system.</title>
        <authorList>
            <person name="Anantharaman K."/>
            <person name="Brown C.T."/>
            <person name="Hug L.A."/>
            <person name="Sharon I."/>
            <person name="Castelle C.J."/>
            <person name="Probst A.J."/>
            <person name="Thomas B.C."/>
            <person name="Singh A."/>
            <person name="Wilkins M.J."/>
            <person name="Karaoz U."/>
            <person name="Brodie E.L."/>
            <person name="Williams K.H."/>
            <person name="Hubbard S.S."/>
            <person name="Banfield J.F."/>
        </authorList>
    </citation>
    <scope>NUCLEOTIDE SEQUENCE [LARGE SCALE GENOMIC DNA]</scope>
</reference>
<dbReference type="AlphaFoldDB" id="A0A1G1WFI9"/>
<evidence type="ECO:0000313" key="1">
    <source>
        <dbReference type="EMBL" id="OGY26473.1"/>
    </source>
</evidence>
<evidence type="ECO:0000313" key="2">
    <source>
        <dbReference type="Proteomes" id="UP000176389"/>
    </source>
</evidence>
<dbReference type="STRING" id="1802596.A2Z11_02535"/>
<comment type="caution">
    <text evidence="1">The sequence shown here is derived from an EMBL/GenBank/DDBJ whole genome shotgun (WGS) entry which is preliminary data.</text>
</comment>
<gene>
    <name evidence="1" type="ORF">A2Z11_02535</name>
</gene>
<organism evidence="1 2">
    <name type="scientific">Candidatus Woykebacteria bacterium RBG_16_43_9</name>
    <dbReference type="NCBI Taxonomy" id="1802596"/>
    <lineage>
        <taxon>Bacteria</taxon>
        <taxon>Candidatus Woykeibacteriota</taxon>
    </lineage>
</organism>
<accession>A0A1G1WFI9</accession>
<dbReference type="Proteomes" id="UP000176389">
    <property type="component" value="Unassembled WGS sequence"/>
</dbReference>
<sequence>MDLPLIGERARIMQFTDNGLWRFVDEGWERLTREPSYHQTNPPRDLRADISAQLLLLGNSIGWWLEEIAKEFQEKSTEWGEGAKKLLTLARPLTV</sequence>
<dbReference type="EMBL" id="MHCS01000021">
    <property type="protein sequence ID" value="OGY26473.1"/>
    <property type="molecule type" value="Genomic_DNA"/>
</dbReference>
<name>A0A1G1WFI9_9BACT</name>
<proteinExistence type="predicted"/>